<dbReference type="EMBL" id="KC662249">
    <property type="protein sequence ID" value="AGM15560.1"/>
    <property type="molecule type" value="Genomic_DNA"/>
</dbReference>
<accession>A0AC59EX87</accession>
<sequence length="445" mass="52128">MSYRNLTSKNLKKFSKKFNKTRSNKVFKNVNTKGNFENLIIKSDYLQNKKHTYKNYIKSDTKVTNQHNSGRCWLFAFLNVMRIPMSEKYNLANFEFSQNYLFFYDKLEKANYYLNFIIDNKNKSLDDLKVIYMLDNLTNDGGQWNMFVNLIEKYGIVPKSNMDDNHHSKNSEDLKQFYNDFLRTAAHKIKTSKTKDLSKLKTELLSQCYKILVIFLGEPPKKITWEYYKKDKKKKAYKTIEDVTPLEFYKKHVPYKAADKVCLINAPCKSTPYYQLYNVEMAFNTNEGKGQNYINVPIDIMVDAVKKSIDASEAVWTGMDTEKFLSTKHGILDANAFNYKDIFGFNNIMDKCDSLNYRQSAPNHAVVIRGYNLGEGKTNGFQVENSWGEKSGFNGNYFMELDWFCRYTFEVVVDKKFVSKKAYSVLQKKPKLLPYFSPFGSLLFK</sequence>
<dbReference type="Proteomes" id="UP000204225">
    <property type="component" value="Segment"/>
</dbReference>
<evidence type="ECO:0000313" key="1">
    <source>
        <dbReference type="EMBL" id="AGM15560.1"/>
    </source>
</evidence>
<gene>
    <name evidence="1" type="ORF">PGCG_00249</name>
</gene>
<protein>
    <submittedName>
        <fullName evidence="1">Aminopeptidase C</fullName>
    </submittedName>
</protein>
<keyword evidence="1" id="KW-0645">Protease</keyword>
<name>A0AC59EX87_9VIRU</name>
<evidence type="ECO:0000313" key="2">
    <source>
        <dbReference type="Proteomes" id="UP000204225"/>
    </source>
</evidence>
<proteinExistence type="predicted"/>
<keyword evidence="1" id="KW-0378">Hydrolase</keyword>
<keyword evidence="1" id="KW-0031">Aminopeptidase</keyword>
<reference evidence="1 2" key="1">
    <citation type="journal article" date="2013" name="Proc. Natl. Acad. Sci. U.S.A.">
        <title>Genome of Phaeocystis globosa virus PgV-16T highlights the common ancestry of the largest known DNA viruses infecting eukaryotes.</title>
        <authorList>
            <person name="Santini S."/>
            <person name="Jeudy S."/>
            <person name="Bartoli J."/>
            <person name="Poirot O."/>
            <person name="Lescot M."/>
            <person name="Abergel C."/>
            <person name="Barbe V."/>
            <person name="Wommack K.E."/>
            <person name="Noordeloos A.A."/>
            <person name="Brussaard C.P."/>
            <person name="Claverie J.M."/>
        </authorList>
    </citation>
    <scope>NUCLEOTIDE SEQUENCE [LARGE SCALE GENOMIC DNA]</scope>
    <source>
        <strain evidence="1 2">16T</strain>
    </source>
</reference>
<organism evidence="1 2">
    <name type="scientific">Phaeocystis globosa virus PgV-16T</name>
    <dbReference type="NCBI Taxonomy" id="3071227"/>
    <lineage>
        <taxon>Viruses</taxon>
        <taxon>Varidnaviria</taxon>
        <taxon>Bamfordvirae</taxon>
        <taxon>Nucleocytoviricota</taxon>
        <taxon>Megaviricetes</taxon>
        <taxon>Imitervirales</taxon>
        <taxon>Mesomimiviridae</taxon>
        <taxon>Tethysvirus</taxon>
        <taxon>Tethysvirus hollandense</taxon>
    </lineage>
</organism>
<keyword evidence="2" id="KW-1185">Reference proteome</keyword>